<dbReference type="EMBL" id="KV875114">
    <property type="protein sequence ID" value="OIW22447.1"/>
    <property type="molecule type" value="Genomic_DNA"/>
</dbReference>
<dbReference type="Proteomes" id="UP000182658">
    <property type="component" value="Unassembled WGS sequence"/>
</dbReference>
<evidence type="ECO:0000313" key="2">
    <source>
        <dbReference type="Proteomes" id="UP000182658"/>
    </source>
</evidence>
<proteinExistence type="predicted"/>
<dbReference type="AlphaFoldDB" id="A0A1J7I486"/>
<gene>
    <name evidence="1" type="ORF">CONLIGDRAFT_687557</name>
</gene>
<reference evidence="1 2" key="1">
    <citation type="submission" date="2016-10" db="EMBL/GenBank/DDBJ databases">
        <title>Draft genome sequence of Coniochaeta ligniaria NRRL30616, a lignocellulolytic fungus for bioabatement of inhibitors in plant biomass hydrolysates.</title>
        <authorList>
            <consortium name="DOE Joint Genome Institute"/>
            <person name="Jimenez D.J."/>
            <person name="Hector R.E."/>
            <person name="Riley R."/>
            <person name="Sun H."/>
            <person name="Grigoriev I.V."/>
            <person name="Van Elsas J.D."/>
            <person name="Nichols N.N."/>
        </authorList>
    </citation>
    <scope>NUCLEOTIDE SEQUENCE [LARGE SCALE GENOMIC DNA]</scope>
    <source>
        <strain evidence="1 2">NRRL 30616</strain>
    </source>
</reference>
<protein>
    <submittedName>
        <fullName evidence="1">Uncharacterized protein</fullName>
    </submittedName>
</protein>
<dbReference type="OrthoDB" id="3926209at2759"/>
<dbReference type="InParanoid" id="A0A1J7I486"/>
<name>A0A1J7I486_9PEZI</name>
<accession>A0A1J7I486</accession>
<organism evidence="1 2">
    <name type="scientific">Coniochaeta ligniaria NRRL 30616</name>
    <dbReference type="NCBI Taxonomy" id="1408157"/>
    <lineage>
        <taxon>Eukaryota</taxon>
        <taxon>Fungi</taxon>
        <taxon>Dikarya</taxon>
        <taxon>Ascomycota</taxon>
        <taxon>Pezizomycotina</taxon>
        <taxon>Sordariomycetes</taxon>
        <taxon>Sordariomycetidae</taxon>
        <taxon>Coniochaetales</taxon>
        <taxon>Coniochaetaceae</taxon>
        <taxon>Coniochaeta</taxon>
    </lineage>
</organism>
<sequence length="93" mass="10293">MAAPRQAELSNEDVNVIGSFLEFLDIDEYFSSKIPGQRALESDLAVSNVDDTDDQLLKHARLDVREKFGLDKLKNLASLKVHFVSSTAKGEIA</sequence>
<keyword evidence="2" id="KW-1185">Reference proteome</keyword>
<evidence type="ECO:0000313" key="1">
    <source>
        <dbReference type="EMBL" id="OIW22447.1"/>
    </source>
</evidence>